<dbReference type="Proteomes" id="UP001054837">
    <property type="component" value="Unassembled WGS sequence"/>
</dbReference>
<organism evidence="1 2">
    <name type="scientific">Caerostris darwini</name>
    <dbReference type="NCBI Taxonomy" id="1538125"/>
    <lineage>
        <taxon>Eukaryota</taxon>
        <taxon>Metazoa</taxon>
        <taxon>Ecdysozoa</taxon>
        <taxon>Arthropoda</taxon>
        <taxon>Chelicerata</taxon>
        <taxon>Arachnida</taxon>
        <taxon>Araneae</taxon>
        <taxon>Araneomorphae</taxon>
        <taxon>Entelegynae</taxon>
        <taxon>Araneoidea</taxon>
        <taxon>Araneidae</taxon>
        <taxon>Caerostris</taxon>
    </lineage>
</organism>
<evidence type="ECO:0000313" key="1">
    <source>
        <dbReference type="EMBL" id="GIY14381.1"/>
    </source>
</evidence>
<dbReference type="AlphaFoldDB" id="A0AAV4R251"/>
<sequence length="136" mass="15746">MCAFQNLFKNLPFNTEDSENLNSFTQHTETIFNYESNRVTTNLIQWERQNDSTDPFPPPPLTELDAFVRPFTNAFINTEYYRTELEERHHSCIGTYQRIGDQYIAFAKTTEALFGPESHFNNGWRAPSAQIALPGC</sequence>
<reference evidence="1 2" key="1">
    <citation type="submission" date="2021-06" db="EMBL/GenBank/DDBJ databases">
        <title>Caerostris darwini draft genome.</title>
        <authorList>
            <person name="Kono N."/>
            <person name="Arakawa K."/>
        </authorList>
    </citation>
    <scope>NUCLEOTIDE SEQUENCE [LARGE SCALE GENOMIC DNA]</scope>
</reference>
<gene>
    <name evidence="1" type="ORF">CDAR_239801</name>
</gene>
<evidence type="ECO:0000313" key="2">
    <source>
        <dbReference type="Proteomes" id="UP001054837"/>
    </source>
</evidence>
<comment type="caution">
    <text evidence="1">The sequence shown here is derived from an EMBL/GenBank/DDBJ whole genome shotgun (WGS) entry which is preliminary data.</text>
</comment>
<accession>A0AAV4R251</accession>
<proteinExistence type="predicted"/>
<dbReference type="EMBL" id="BPLQ01005361">
    <property type="protein sequence ID" value="GIY14381.1"/>
    <property type="molecule type" value="Genomic_DNA"/>
</dbReference>
<keyword evidence="2" id="KW-1185">Reference proteome</keyword>
<name>A0AAV4R251_9ARAC</name>
<protein>
    <submittedName>
        <fullName evidence="1">Uncharacterized protein</fullName>
    </submittedName>
</protein>